<dbReference type="EMBL" id="JANTZM010000008">
    <property type="protein sequence ID" value="MCS4157971.1"/>
    <property type="molecule type" value="Genomic_DNA"/>
</dbReference>
<sequence length="154" mass="16769">MLLVLVVPSGPPPFVFCPSIDPVVLLDCGDDQPPQERQVLRCILSPNLTMVFAEGYIVEPVQFVFNLPVLAGRLKNLLSDSFSAGDEAATRIDAPVASVHVGVAWLVPYLTGLQKSLDISPQALLIAFEPKHVVARPLLSSPLQHRFGNPSRRH</sequence>
<reference evidence="1" key="1">
    <citation type="submission" date="2022-08" db="EMBL/GenBank/DDBJ databases">
        <title>Genomic Encyclopedia of Type Strains, Phase V (KMG-V): Genome sequencing to study the core and pangenomes of soil and plant-associated prokaryotes.</title>
        <authorList>
            <person name="Whitman W."/>
        </authorList>
    </citation>
    <scope>NUCLEOTIDE SEQUENCE</scope>
    <source>
        <strain evidence="1">SP3002</strain>
    </source>
</reference>
<dbReference type="Proteomes" id="UP001155110">
    <property type="component" value="Unassembled WGS sequence"/>
</dbReference>
<proteinExistence type="predicted"/>
<evidence type="ECO:0008006" key="3">
    <source>
        <dbReference type="Google" id="ProtNLM"/>
    </source>
</evidence>
<protein>
    <recommendedName>
        <fullName evidence="3">Secreted protein</fullName>
    </recommendedName>
</protein>
<comment type="caution">
    <text evidence="1">The sequence shown here is derived from an EMBL/GenBank/DDBJ whole genome shotgun (WGS) entry which is preliminary data.</text>
</comment>
<evidence type="ECO:0000313" key="2">
    <source>
        <dbReference type="Proteomes" id="UP001155110"/>
    </source>
</evidence>
<organism evidence="1 2">
    <name type="scientific">Salinibacter ruber</name>
    <dbReference type="NCBI Taxonomy" id="146919"/>
    <lineage>
        <taxon>Bacteria</taxon>
        <taxon>Pseudomonadati</taxon>
        <taxon>Rhodothermota</taxon>
        <taxon>Rhodothermia</taxon>
        <taxon>Rhodothermales</taxon>
        <taxon>Salinibacteraceae</taxon>
        <taxon>Salinibacter</taxon>
    </lineage>
</organism>
<accession>A0AAW5P823</accession>
<gene>
    <name evidence="1" type="ORF">GGP99_001938</name>
</gene>
<evidence type="ECO:0000313" key="1">
    <source>
        <dbReference type="EMBL" id="MCS4157971.1"/>
    </source>
</evidence>
<dbReference type="AlphaFoldDB" id="A0AAW5P823"/>
<name>A0AAW5P823_9BACT</name>